<accession>A0AAD6SF52</accession>
<name>A0AAD6SF52_9AGAR</name>
<keyword evidence="2" id="KW-1185">Reference proteome</keyword>
<dbReference type="AlphaFoldDB" id="A0AAD6SF52"/>
<organism evidence="1 2">
    <name type="scientific">Mycena alexandri</name>
    <dbReference type="NCBI Taxonomy" id="1745969"/>
    <lineage>
        <taxon>Eukaryota</taxon>
        <taxon>Fungi</taxon>
        <taxon>Dikarya</taxon>
        <taxon>Basidiomycota</taxon>
        <taxon>Agaricomycotina</taxon>
        <taxon>Agaricomycetes</taxon>
        <taxon>Agaricomycetidae</taxon>
        <taxon>Agaricales</taxon>
        <taxon>Marasmiineae</taxon>
        <taxon>Mycenaceae</taxon>
        <taxon>Mycena</taxon>
    </lineage>
</organism>
<dbReference type="EMBL" id="JARJCM010000172">
    <property type="protein sequence ID" value="KAJ7024297.1"/>
    <property type="molecule type" value="Genomic_DNA"/>
</dbReference>
<proteinExistence type="predicted"/>
<reference evidence="1" key="1">
    <citation type="submission" date="2023-03" db="EMBL/GenBank/DDBJ databases">
        <title>Massive genome expansion in bonnet fungi (Mycena s.s.) driven by repeated elements and novel gene families across ecological guilds.</title>
        <authorList>
            <consortium name="Lawrence Berkeley National Laboratory"/>
            <person name="Harder C.B."/>
            <person name="Miyauchi S."/>
            <person name="Viragh M."/>
            <person name="Kuo A."/>
            <person name="Thoen E."/>
            <person name="Andreopoulos B."/>
            <person name="Lu D."/>
            <person name="Skrede I."/>
            <person name="Drula E."/>
            <person name="Henrissat B."/>
            <person name="Morin E."/>
            <person name="Kohler A."/>
            <person name="Barry K."/>
            <person name="LaButti K."/>
            <person name="Morin E."/>
            <person name="Salamov A."/>
            <person name="Lipzen A."/>
            <person name="Mereny Z."/>
            <person name="Hegedus B."/>
            <person name="Baldrian P."/>
            <person name="Stursova M."/>
            <person name="Weitz H."/>
            <person name="Taylor A."/>
            <person name="Grigoriev I.V."/>
            <person name="Nagy L.G."/>
            <person name="Martin F."/>
            <person name="Kauserud H."/>
        </authorList>
    </citation>
    <scope>NUCLEOTIDE SEQUENCE</scope>
    <source>
        <strain evidence="1">CBHHK200</strain>
    </source>
</reference>
<gene>
    <name evidence="1" type="ORF">C8F04DRAFT_1132042</name>
</gene>
<evidence type="ECO:0000313" key="1">
    <source>
        <dbReference type="EMBL" id="KAJ7024297.1"/>
    </source>
</evidence>
<evidence type="ECO:0000313" key="2">
    <source>
        <dbReference type="Proteomes" id="UP001218188"/>
    </source>
</evidence>
<protein>
    <submittedName>
        <fullName evidence="1">Uncharacterized protein</fullName>
    </submittedName>
</protein>
<sequence length="173" mass="19323">MVLWPTCRPYCLSHNGSHRCLPRADFRHFSHRVFGVCLCFQRCERRPHPKPDGSQEVIAARFVPLDGLSRVWRGRDHPHARSSISSTRSGVSCAAGRPLRNRAHASSCLPGMCLVAGPLAHGAWGCVTLATYEGDQTRGEPEGRLHRAHVRSEKGGITTEIKLECKFDILIYR</sequence>
<dbReference type="Proteomes" id="UP001218188">
    <property type="component" value="Unassembled WGS sequence"/>
</dbReference>
<comment type="caution">
    <text evidence="1">The sequence shown here is derived from an EMBL/GenBank/DDBJ whole genome shotgun (WGS) entry which is preliminary data.</text>
</comment>